<reference evidence="2" key="1">
    <citation type="journal article" date="2023" name="Mol. Phylogenet. Evol.">
        <title>Genome-scale phylogeny and comparative genomics of the fungal order Sordariales.</title>
        <authorList>
            <person name="Hensen N."/>
            <person name="Bonometti L."/>
            <person name="Westerberg I."/>
            <person name="Brannstrom I.O."/>
            <person name="Guillou S."/>
            <person name="Cros-Aarteil S."/>
            <person name="Calhoun S."/>
            <person name="Haridas S."/>
            <person name="Kuo A."/>
            <person name="Mondo S."/>
            <person name="Pangilinan J."/>
            <person name="Riley R."/>
            <person name="LaButti K."/>
            <person name="Andreopoulos B."/>
            <person name="Lipzen A."/>
            <person name="Chen C."/>
            <person name="Yan M."/>
            <person name="Daum C."/>
            <person name="Ng V."/>
            <person name="Clum A."/>
            <person name="Steindorff A."/>
            <person name="Ohm R.A."/>
            <person name="Martin F."/>
            <person name="Silar P."/>
            <person name="Natvig D.O."/>
            <person name="Lalanne C."/>
            <person name="Gautier V."/>
            <person name="Ament-Velasquez S.L."/>
            <person name="Kruys A."/>
            <person name="Hutchinson M.I."/>
            <person name="Powell A.J."/>
            <person name="Barry K."/>
            <person name="Miller A.N."/>
            <person name="Grigoriev I.V."/>
            <person name="Debuchy R."/>
            <person name="Gladieux P."/>
            <person name="Hiltunen Thoren M."/>
            <person name="Johannesson H."/>
        </authorList>
    </citation>
    <scope>NUCLEOTIDE SEQUENCE</scope>
    <source>
        <strain evidence="2">CBS 532.94</strain>
    </source>
</reference>
<accession>A0AAN7C0H6</accession>
<gene>
    <name evidence="2" type="ORF">C8A03DRAFT_48336</name>
</gene>
<name>A0AAN7C0H6_9PEZI</name>
<evidence type="ECO:0000313" key="2">
    <source>
        <dbReference type="EMBL" id="KAK4232960.1"/>
    </source>
</evidence>
<dbReference type="AlphaFoldDB" id="A0AAN7C0H6"/>
<feature type="domain" description="Fungal-type protein kinase" evidence="1">
    <location>
        <begin position="2"/>
        <end position="118"/>
    </location>
</feature>
<dbReference type="InterPro" id="IPR040976">
    <property type="entry name" value="Pkinase_fungal"/>
</dbReference>
<dbReference type="Pfam" id="PF17667">
    <property type="entry name" value="Pkinase_fungal"/>
    <property type="match status" value="1"/>
</dbReference>
<reference evidence="2" key="2">
    <citation type="submission" date="2023-05" db="EMBL/GenBank/DDBJ databases">
        <authorList>
            <consortium name="Lawrence Berkeley National Laboratory"/>
            <person name="Steindorff A."/>
            <person name="Hensen N."/>
            <person name="Bonometti L."/>
            <person name="Westerberg I."/>
            <person name="Brannstrom I.O."/>
            <person name="Guillou S."/>
            <person name="Cros-Aarteil S."/>
            <person name="Calhoun S."/>
            <person name="Haridas S."/>
            <person name="Kuo A."/>
            <person name="Mondo S."/>
            <person name="Pangilinan J."/>
            <person name="Riley R."/>
            <person name="Labutti K."/>
            <person name="Andreopoulos B."/>
            <person name="Lipzen A."/>
            <person name="Chen C."/>
            <person name="Yanf M."/>
            <person name="Daum C."/>
            <person name="Ng V."/>
            <person name="Clum A."/>
            <person name="Ohm R."/>
            <person name="Martin F."/>
            <person name="Silar P."/>
            <person name="Natvig D."/>
            <person name="Lalanne C."/>
            <person name="Gautier V."/>
            <person name="Ament-Velasquez S.L."/>
            <person name="Kruys A."/>
            <person name="Hutchinson M.I."/>
            <person name="Powell A.J."/>
            <person name="Barry K."/>
            <person name="Miller A.N."/>
            <person name="Grigoriev I.V."/>
            <person name="Debuchy R."/>
            <person name="Gladieux P."/>
            <person name="Thoren M.H."/>
            <person name="Johannesson H."/>
        </authorList>
    </citation>
    <scope>NUCLEOTIDE SEQUENCE</scope>
    <source>
        <strain evidence="2">CBS 532.94</strain>
    </source>
</reference>
<proteinExistence type="predicted"/>
<evidence type="ECO:0000259" key="1">
    <source>
        <dbReference type="Pfam" id="PF17667"/>
    </source>
</evidence>
<dbReference type="Proteomes" id="UP001303760">
    <property type="component" value="Unassembled WGS sequence"/>
</dbReference>
<comment type="caution">
    <text evidence="2">The sequence shown here is derived from an EMBL/GenBank/DDBJ whole genome shotgun (WGS) entry which is preliminary data.</text>
</comment>
<dbReference type="EMBL" id="MU860742">
    <property type="protein sequence ID" value="KAK4232960.1"/>
    <property type="molecule type" value="Genomic_DNA"/>
</dbReference>
<keyword evidence="3" id="KW-1185">Reference proteome</keyword>
<dbReference type="PANTHER" id="PTHR38248:SF2">
    <property type="entry name" value="FUNK1 11"/>
    <property type="match status" value="1"/>
</dbReference>
<protein>
    <recommendedName>
        <fullName evidence="1">Fungal-type protein kinase domain-containing protein</fullName>
    </recommendedName>
</protein>
<evidence type="ECO:0000313" key="3">
    <source>
        <dbReference type="Proteomes" id="UP001303760"/>
    </source>
</evidence>
<dbReference type="PANTHER" id="PTHR38248">
    <property type="entry name" value="FUNK1 6"/>
    <property type="match status" value="1"/>
</dbReference>
<sequence>MDIGFVNDPNAGKDSRCNWTQILLPGELKSNPSADRPSEARLDLDRYAREVLAAQDTRRFVLGFILCGSLMRIWEFDRLGGVASEQFDINKDGLREEALGFDPTIMAVKGQGLIEIKRGPRKNGSSSKG</sequence>
<organism evidence="2 3">
    <name type="scientific">Achaetomium macrosporum</name>
    <dbReference type="NCBI Taxonomy" id="79813"/>
    <lineage>
        <taxon>Eukaryota</taxon>
        <taxon>Fungi</taxon>
        <taxon>Dikarya</taxon>
        <taxon>Ascomycota</taxon>
        <taxon>Pezizomycotina</taxon>
        <taxon>Sordariomycetes</taxon>
        <taxon>Sordariomycetidae</taxon>
        <taxon>Sordariales</taxon>
        <taxon>Chaetomiaceae</taxon>
        <taxon>Achaetomium</taxon>
    </lineage>
</organism>